<dbReference type="InterPro" id="IPR036890">
    <property type="entry name" value="HATPase_C_sf"/>
</dbReference>
<keyword evidence="3" id="KW-1185">Reference proteome</keyword>
<evidence type="ECO:0000313" key="2">
    <source>
        <dbReference type="EMBL" id="SHK83000.1"/>
    </source>
</evidence>
<gene>
    <name evidence="1" type="ORF">BBH99_00285</name>
    <name evidence="2" type="ORF">SAMN05444407_101291</name>
</gene>
<dbReference type="AlphaFoldDB" id="A0A1M6VNC0"/>
<reference evidence="1 3" key="1">
    <citation type="submission" date="2016-07" db="EMBL/GenBank/DDBJ databases">
        <authorList>
            <person name="Jeong J.-J."/>
            <person name="Kim D.W."/>
            <person name="Sang M.K."/>
            <person name="Choi I.-G."/>
            <person name="Kim K.D."/>
        </authorList>
    </citation>
    <scope>NUCLEOTIDE SEQUENCE [LARGE SCALE GENOMIC DNA]</scope>
    <source>
        <strain evidence="1 3">C-26</strain>
    </source>
</reference>
<dbReference type="Proteomes" id="UP000184069">
    <property type="component" value="Unassembled WGS sequence"/>
</dbReference>
<accession>A0A1M6VNC0</accession>
<dbReference type="NCBIfam" id="NF047352">
    <property type="entry name" value="P_loop_sacsin"/>
    <property type="match status" value="1"/>
</dbReference>
<proteinExistence type="predicted"/>
<evidence type="ECO:0000313" key="3">
    <source>
        <dbReference type="Proteomes" id="UP000093508"/>
    </source>
</evidence>
<sequence length="1100" mass="128226">MLNNEINNTTSHLNLIKDKVIVSNNAHTIYEHIKSLENDPKHRLRWIWELMQNAQDANASEIIITFEDNVLSFEHNGQPFTEDEITHLIFHGSSKPPFSGKRGKFGTGFMTTHLLSKRVQIKGCIKDGGSFDFELTREGNNDAEMARSLSASWKNFINSVSIDPKLNHTIFKYIDLAPGIPTTIEAILENLPNLMPYVLIFSDKINKVSINDKGVINSYLKKADDNDKFKTILFESSRNQLPIAYKMWLHTDSENEIVLAIPLDEQNKIKELPLNVPRLFLTFPLIGTDNAFSLPFLINSEYFEPSSEREKLWLNADSQTSQTIKNKELLEKAFKEYIKFCYEIIDSRIENPHLLVNFGAFRPIEWIDSDWYKAQILNIFNSLDDLPLIKVSKKNCEELKFTEAFIPFPETEDKEDAKRIWELCDYLFSHKIPEQQLARYWQDILYNRQSFVSTLSPIAFTIQKLCNYINDIPENKLSELIVIDLDKLEFIKSLILTLEHFKLEKYWNEFAILPNQNNILKKSANLKQEILGSTQEIDEKLKDIGENVFIPVRPVLLHKDITINSQDHKLSDFDKDTLVSSLITHIKKTQIDKANFEFQKATISLLGWLMENERWNELIGYPVKMKSDKWERFQNTNEPFLLPESKWKTNFRDYNDLFPADYILHDDNSIIFSDNIIEKAQNKNFVLGSPLYWVKDEIKSSDIKTMVTRRVDKETISKHENSEWSLVEPILMSKVAYFSFPKDKNVIDKARGSRIRTQLLLKFIVETLLEEDIYGFTRTEVNIQSDGECQRVGVYPSHWLRDIKNRDWVKDQANTAKKPSVESLLPYFSYQEGDENILYNSLEKQNVSRLLHFLDIGVGDLLRNIRAGNNEEERISWDQSYVSILMNKSLTPEKVKRLLSDSAFIKIYEDKIKQEELTKTNNEIGTAVETAFRKAFENIPQYQIYREPIGSDFIIECDFPHKLLLDLPDNRKFVIEIKSSRSTEVRMTKTQGETSFENKNYILCVVPLFSDVIDETTILQNARFVTNISELLYLKVKKIREITSLHNEASKKDETNGISATIEGTDIRYIINQQHWNMERETVLNFKEFIDNFVNSEKMN</sequence>
<dbReference type="EMBL" id="FRBM01000001">
    <property type="protein sequence ID" value="SHK83000.1"/>
    <property type="molecule type" value="Genomic_DNA"/>
</dbReference>
<organism evidence="2 4">
    <name type="scientific">Chryseobacterium contaminans</name>
    <dbReference type="NCBI Taxonomy" id="1423959"/>
    <lineage>
        <taxon>Bacteria</taxon>
        <taxon>Pseudomonadati</taxon>
        <taxon>Bacteroidota</taxon>
        <taxon>Flavobacteriia</taxon>
        <taxon>Flavobacteriales</taxon>
        <taxon>Weeksellaceae</taxon>
        <taxon>Chryseobacterium group</taxon>
        <taxon>Chryseobacterium</taxon>
    </lineage>
</organism>
<dbReference type="Proteomes" id="UP000093508">
    <property type="component" value="Unassembled WGS sequence"/>
</dbReference>
<dbReference type="Gene3D" id="3.30.565.10">
    <property type="entry name" value="Histidine kinase-like ATPase, C-terminal domain"/>
    <property type="match status" value="1"/>
</dbReference>
<dbReference type="RefSeq" id="WP_066690400.1">
    <property type="nucleotide sequence ID" value="NZ_FRBM01000001.1"/>
</dbReference>
<dbReference type="SUPFAM" id="SSF55874">
    <property type="entry name" value="ATPase domain of HSP90 chaperone/DNA topoisomerase II/histidine kinase"/>
    <property type="match status" value="1"/>
</dbReference>
<reference evidence="2 4" key="2">
    <citation type="submission" date="2016-11" db="EMBL/GenBank/DDBJ databases">
        <authorList>
            <person name="Jaros S."/>
            <person name="Januszkiewicz K."/>
            <person name="Wedrychowicz H."/>
        </authorList>
    </citation>
    <scope>NUCLEOTIDE SEQUENCE [LARGE SCALE GENOMIC DNA]</scope>
    <source>
        <strain evidence="2 4">DSM 27621</strain>
    </source>
</reference>
<dbReference type="STRING" id="1423959.SAMN05444407_101291"/>
<protein>
    <recommendedName>
        <fullName evidence="5">Histidine kinase-, DNA gyrase B-, and HSP90-like ATPase</fullName>
    </recommendedName>
</protein>
<evidence type="ECO:0000313" key="1">
    <source>
        <dbReference type="EMBL" id="OCA80575.1"/>
    </source>
</evidence>
<evidence type="ECO:0000313" key="4">
    <source>
        <dbReference type="Proteomes" id="UP000184069"/>
    </source>
</evidence>
<evidence type="ECO:0008006" key="5">
    <source>
        <dbReference type="Google" id="ProtNLM"/>
    </source>
</evidence>
<dbReference type="EMBL" id="MAYF01000001">
    <property type="protein sequence ID" value="OCA80575.1"/>
    <property type="molecule type" value="Genomic_DNA"/>
</dbReference>
<dbReference type="OrthoDB" id="7069425at2"/>
<name>A0A1M6VNC0_9FLAO</name>